<feature type="domain" description="Histidine-specific methyltransferase SAM-dependent" evidence="3">
    <location>
        <begin position="34"/>
        <end position="336"/>
    </location>
</feature>
<evidence type="ECO:0000313" key="4">
    <source>
        <dbReference type="EMBL" id="CUR35697.1"/>
    </source>
</evidence>
<keyword evidence="5" id="KW-1185">Reference proteome</keyword>
<dbReference type="InterPro" id="IPR035094">
    <property type="entry name" value="EgtD"/>
</dbReference>
<protein>
    <submittedName>
        <fullName evidence="4">Histidine-specific methyltransferase EgtD</fullName>
        <ecNumber evidence="4">2.1.1.44</ecNumber>
    </submittedName>
</protein>
<dbReference type="STRING" id="671072.PL921470014"/>
<dbReference type="EMBL" id="CZDF01000177">
    <property type="protein sequence ID" value="CUR35697.1"/>
    <property type="molecule type" value="Genomic_DNA"/>
</dbReference>
<dbReference type="Gene3D" id="3.40.50.150">
    <property type="entry name" value="Vaccinia Virus protein VP39"/>
    <property type="match status" value="1"/>
</dbReference>
<dbReference type="Proteomes" id="UP000184315">
    <property type="component" value="Unassembled WGS sequence"/>
</dbReference>
<dbReference type="RefSeq" id="WP_222425184.1">
    <property type="nucleotide sequence ID" value="NZ_LN889763.1"/>
</dbReference>
<dbReference type="InterPro" id="IPR017804">
    <property type="entry name" value="MeTrfase_EgtD-like"/>
</dbReference>
<dbReference type="SUPFAM" id="SSF53335">
    <property type="entry name" value="S-adenosyl-L-methionine-dependent methyltransferases"/>
    <property type="match status" value="1"/>
</dbReference>
<evidence type="ECO:0000259" key="3">
    <source>
        <dbReference type="Pfam" id="PF10017"/>
    </source>
</evidence>
<reference evidence="5" key="1">
    <citation type="submission" date="2015-10" db="EMBL/GenBank/DDBJ databases">
        <authorList>
            <person name="Regsiter A."/>
            <person name="william w."/>
        </authorList>
    </citation>
    <scope>NUCLEOTIDE SEQUENCE [LARGE SCALE GENOMIC DNA]</scope>
</reference>
<organism evidence="4 5">
    <name type="scientific">Planktothrix tepida PCC 9214</name>
    <dbReference type="NCBI Taxonomy" id="671072"/>
    <lineage>
        <taxon>Bacteria</taxon>
        <taxon>Bacillati</taxon>
        <taxon>Cyanobacteriota</taxon>
        <taxon>Cyanophyceae</taxon>
        <taxon>Oscillatoriophycideae</taxon>
        <taxon>Oscillatoriales</taxon>
        <taxon>Microcoleaceae</taxon>
        <taxon>Planktothrix</taxon>
    </lineage>
</organism>
<dbReference type="Pfam" id="PF10017">
    <property type="entry name" value="Methyltransf_33"/>
    <property type="match status" value="1"/>
</dbReference>
<evidence type="ECO:0000313" key="5">
    <source>
        <dbReference type="Proteomes" id="UP000184315"/>
    </source>
</evidence>
<dbReference type="NCBIfam" id="TIGR03438">
    <property type="entry name" value="egtD_ergothio"/>
    <property type="match status" value="1"/>
</dbReference>
<dbReference type="InterPro" id="IPR019257">
    <property type="entry name" value="MeTrfase_dom"/>
</dbReference>
<gene>
    <name evidence="4" type="primary">egtD</name>
    <name evidence="4" type="ORF">PL921470014</name>
</gene>
<dbReference type="AlphaFoldDB" id="A0A1J1LVJ0"/>
<dbReference type="PIRSF" id="PIRSF018005">
    <property type="entry name" value="UCP018005"/>
    <property type="match status" value="1"/>
</dbReference>
<sequence length="347" mass="39605">MLIENLKLKKGNVMLTTCLQSIDKSNQHLNREGEDVIQGLTNEFKYLPPKYFYDDHGSNLFEQICELPEYYPTRTEASILSQYADEIAQITGGCELVELGSGSSTKTLFLLDAYQKIANQSQYIPIDVSGGILNSTVVKLQQQYPTFSIQGLIGTYEQALVKLESTPVSSRIIFFLGSSMGNFNPRDCDIFLSQIAKTLQPGDYFLLGIDLQKPKEILEPAYNDSQGVTAAFNLNMLSHLNWRFQGNFDLNSFTHQAIYNQEDHQIEMYLNCQKSHWVSLDRLDFKIFLAKGESILTEISRKFDLASLQKQLEYKHLKTVKIWTDPKQWFGLILCQAGNDFVDKIEQ</sequence>
<accession>A0A1J1LVJ0</accession>
<keyword evidence="1 4" id="KW-0489">Methyltransferase</keyword>
<dbReference type="GO" id="GO:0052706">
    <property type="term" value="F:L-histidine N(alpha)-methyltransferase activity"/>
    <property type="evidence" value="ECO:0007669"/>
    <property type="project" value="UniProtKB-EC"/>
</dbReference>
<dbReference type="EC" id="2.1.1.44" evidence="4"/>
<dbReference type="InterPro" id="IPR051128">
    <property type="entry name" value="EgtD_Methyltrsf_superfamily"/>
</dbReference>
<name>A0A1J1LVJ0_9CYAN</name>
<dbReference type="PANTHER" id="PTHR43397">
    <property type="entry name" value="ERGOTHIONEINE BIOSYNTHESIS PROTEIN 1"/>
    <property type="match status" value="1"/>
</dbReference>
<dbReference type="GO" id="GO:0032259">
    <property type="term" value="P:methylation"/>
    <property type="evidence" value="ECO:0007669"/>
    <property type="project" value="UniProtKB-KW"/>
</dbReference>
<dbReference type="InterPro" id="IPR029063">
    <property type="entry name" value="SAM-dependent_MTases_sf"/>
</dbReference>
<keyword evidence="2 4" id="KW-0808">Transferase</keyword>
<dbReference type="PANTHER" id="PTHR43397:SF1">
    <property type="entry name" value="ERGOTHIONEINE BIOSYNTHESIS PROTEIN 1"/>
    <property type="match status" value="1"/>
</dbReference>
<evidence type="ECO:0000256" key="2">
    <source>
        <dbReference type="ARBA" id="ARBA00022679"/>
    </source>
</evidence>
<proteinExistence type="predicted"/>
<evidence type="ECO:0000256" key="1">
    <source>
        <dbReference type="ARBA" id="ARBA00022603"/>
    </source>
</evidence>